<organism evidence="6 7">
    <name type="scientific">Cereibacter changlensis</name>
    <dbReference type="NCBI Taxonomy" id="402884"/>
    <lineage>
        <taxon>Bacteria</taxon>
        <taxon>Pseudomonadati</taxon>
        <taxon>Pseudomonadota</taxon>
        <taxon>Alphaproteobacteria</taxon>
        <taxon>Rhodobacterales</taxon>
        <taxon>Paracoccaceae</taxon>
        <taxon>Cereibacter</taxon>
    </lineage>
</organism>
<reference evidence="6 7" key="1">
    <citation type="submission" date="2019-04" db="EMBL/GenBank/DDBJ databases">
        <title>Crypto-aerobic microbial life in anoxic (sulfidic) marine sediments.</title>
        <authorList>
            <person name="Bhattacharya S."/>
            <person name="Roy C."/>
            <person name="Mondal N."/>
            <person name="Sarkar J."/>
            <person name="Mandal S."/>
            <person name="Rameez M.J."/>
            <person name="Ghosh W."/>
        </authorList>
    </citation>
    <scope>NUCLEOTIDE SEQUENCE [LARGE SCALE GENOMIC DNA]</scope>
    <source>
        <strain evidence="6 7">SBBC</strain>
    </source>
</reference>
<accession>A0A4U0YWL9</accession>
<sequence length="528" mass="57329">MSSSTGSLPSDPALLTRMVLALQAENADLRVYADLLRLMIFGAKSEKMAALEPAQIALDLGDLSDIATTGPAAANDDAPGSDAPQRRKRCAASRNMGALPVHLPRHEEIIEPKITICPCCNRALHRIGEDISEALDIVPALLRVIRTIRPKYACRSCEDGVTQAPARGRVMNGGMATTALVAHVVVAKFGWHLPLYRQAQMLAGAGIDIDRGTLGGWAARAAWWLKPLHERLLGFIRAQPRVFCDETPLPRLDPGRGRTKVCQLWAQAIDDRPWKGPAPPAVGYVFTEGRGTEELEAQLGRFEGVLQVDGYGAYKSMARRRRKSNAAPLRLAFCLAHARRKFADVVKTTGSTEALAVIGTIAEIYLVESRIRGLSAEARLTARKAESAILMSALKAQLEQLMAEVSSKSSIGKAAAYTLGHWQGLTAFLDDGRIEVDSNIVERSIKPVCLTRKNALFAGSKRGGESWAILASLVNTAKLNGIDPELWLADVLERIISGATPINRLDTLLPWTWKAEREALRHSAVLAA</sequence>
<feature type="domain" description="Transposase IS66 zinc-finger binding" evidence="3">
    <location>
        <begin position="115"/>
        <end position="158"/>
    </location>
</feature>
<evidence type="ECO:0000259" key="4">
    <source>
        <dbReference type="Pfam" id="PF13007"/>
    </source>
</evidence>
<dbReference type="InterPro" id="IPR039552">
    <property type="entry name" value="IS66_C"/>
</dbReference>
<dbReference type="AlphaFoldDB" id="A0A4U0YWL9"/>
<dbReference type="Pfam" id="PF13005">
    <property type="entry name" value="zf-IS66"/>
    <property type="match status" value="1"/>
</dbReference>
<feature type="domain" description="Transposase TnpC homeodomain" evidence="4">
    <location>
        <begin position="32"/>
        <end position="107"/>
    </location>
</feature>
<evidence type="ECO:0000313" key="6">
    <source>
        <dbReference type="EMBL" id="TKA94281.1"/>
    </source>
</evidence>
<dbReference type="PANTHER" id="PTHR33678:SF1">
    <property type="entry name" value="BLL1576 PROTEIN"/>
    <property type="match status" value="1"/>
</dbReference>
<gene>
    <name evidence="6" type="ORF">FAZ78_23185</name>
</gene>
<evidence type="ECO:0000259" key="5">
    <source>
        <dbReference type="Pfam" id="PF13817"/>
    </source>
</evidence>
<dbReference type="RefSeq" id="WP_136794563.1">
    <property type="nucleotide sequence ID" value="NZ_SWAU01000396.1"/>
</dbReference>
<dbReference type="PANTHER" id="PTHR33678">
    <property type="entry name" value="BLL1576 PROTEIN"/>
    <property type="match status" value="1"/>
</dbReference>
<evidence type="ECO:0000256" key="1">
    <source>
        <dbReference type="SAM" id="MobiDB-lite"/>
    </source>
</evidence>
<name>A0A4U0YWL9_9RHOB</name>
<feature type="domain" description="Transposase IS66 central" evidence="2">
    <location>
        <begin position="174"/>
        <end position="465"/>
    </location>
</feature>
<dbReference type="EMBL" id="SWAU01000396">
    <property type="protein sequence ID" value="TKA94281.1"/>
    <property type="molecule type" value="Genomic_DNA"/>
</dbReference>
<dbReference type="InterPro" id="IPR004291">
    <property type="entry name" value="Transposase_IS66_central"/>
</dbReference>
<dbReference type="Proteomes" id="UP000306340">
    <property type="component" value="Unassembled WGS sequence"/>
</dbReference>
<feature type="domain" description="Transposase IS66 C-terminal" evidence="5">
    <location>
        <begin position="472"/>
        <end position="511"/>
    </location>
</feature>
<dbReference type="Pfam" id="PF03050">
    <property type="entry name" value="DDE_Tnp_IS66"/>
    <property type="match status" value="1"/>
</dbReference>
<dbReference type="Pfam" id="PF13817">
    <property type="entry name" value="DDE_Tnp_IS66_C"/>
    <property type="match status" value="1"/>
</dbReference>
<comment type="caution">
    <text evidence="6">The sequence shown here is derived from an EMBL/GenBank/DDBJ whole genome shotgun (WGS) entry which is preliminary data.</text>
</comment>
<evidence type="ECO:0000313" key="7">
    <source>
        <dbReference type="Proteomes" id="UP000306340"/>
    </source>
</evidence>
<evidence type="ECO:0000259" key="3">
    <source>
        <dbReference type="Pfam" id="PF13005"/>
    </source>
</evidence>
<evidence type="ECO:0000259" key="2">
    <source>
        <dbReference type="Pfam" id="PF03050"/>
    </source>
</evidence>
<protein>
    <submittedName>
        <fullName evidence="6">IS66 family transposase</fullName>
    </submittedName>
</protein>
<dbReference type="Pfam" id="PF13007">
    <property type="entry name" value="LZ_Tnp_IS66"/>
    <property type="match status" value="1"/>
</dbReference>
<dbReference type="InterPro" id="IPR024463">
    <property type="entry name" value="Transposase_TnpC_homeodom"/>
</dbReference>
<proteinExistence type="predicted"/>
<feature type="region of interest" description="Disordered" evidence="1">
    <location>
        <begin position="70"/>
        <end position="91"/>
    </location>
</feature>
<dbReference type="NCBIfam" id="NF033517">
    <property type="entry name" value="transpos_IS66"/>
    <property type="match status" value="1"/>
</dbReference>
<dbReference type="InterPro" id="IPR052344">
    <property type="entry name" value="Transposase-related"/>
</dbReference>
<dbReference type="InterPro" id="IPR024474">
    <property type="entry name" value="Znf_dom_IS66"/>
</dbReference>